<reference evidence="1" key="1">
    <citation type="submission" date="2020-03" db="EMBL/GenBank/DDBJ databases">
        <title>Draft sequencing of Paenibacilllus sp. S3N08.</title>
        <authorList>
            <person name="Kim D.-U."/>
        </authorList>
    </citation>
    <scope>NUCLEOTIDE SEQUENCE</scope>
    <source>
        <strain evidence="1">S3N08</strain>
    </source>
</reference>
<dbReference type="RefSeq" id="WP_166146108.1">
    <property type="nucleotide sequence ID" value="NZ_JAAOIW010000001.1"/>
</dbReference>
<evidence type="ECO:0000313" key="1">
    <source>
        <dbReference type="EMBL" id="NHN28867.1"/>
    </source>
</evidence>
<gene>
    <name evidence="1" type="ORF">G9U52_03350</name>
</gene>
<evidence type="ECO:0000313" key="2">
    <source>
        <dbReference type="Proteomes" id="UP001165962"/>
    </source>
</evidence>
<dbReference type="Proteomes" id="UP001165962">
    <property type="component" value="Unassembled WGS sequence"/>
</dbReference>
<organism evidence="1 2">
    <name type="scientific">Paenibacillus agricola</name>
    <dbReference type="NCBI Taxonomy" id="2716264"/>
    <lineage>
        <taxon>Bacteria</taxon>
        <taxon>Bacillati</taxon>
        <taxon>Bacillota</taxon>
        <taxon>Bacilli</taxon>
        <taxon>Bacillales</taxon>
        <taxon>Paenibacillaceae</taxon>
        <taxon>Paenibacillus</taxon>
    </lineage>
</organism>
<comment type="caution">
    <text evidence="1">The sequence shown here is derived from an EMBL/GenBank/DDBJ whole genome shotgun (WGS) entry which is preliminary data.</text>
</comment>
<proteinExistence type="predicted"/>
<dbReference type="EMBL" id="JAAOIW010000001">
    <property type="protein sequence ID" value="NHN28867.1"/>
    <property type="molecule type" value="Genomic_DNA"/>
</dbReference>
<sequence>MLKEFLNQQVTILFIDGGSIGNGKLIEMDERFVKYQSPHNLNIIPISSIKTVTLQTEERPNSTIKGFV</sequence>
<accession>A0ABX0IY34</accession>
<name>A0ABX0IY34_9BACL</name>
<protein>
    <submittedName>
        <fullName evidence="1">Uncharacterized protein</fullName>
    </submittedName>
</protein>
<keyword evidence="2" id="KW-1185">Reference proteome</keyword>